<keyword evidence="4 12" id="KW-0328">Glycosyltransferase</keyword>
<feature type="transmembrane region" description="Helical" evidence="12">
    <location>
        <begin position="80"/>
        <end position="104"/>
    </location>
</feature>
<keyword evidence="16" id="KW-1185">Reference proteome</keyword>
<comment type="catalytic activity">
    <reaction evidence="10 12">
        <text>a beta-D-Man-(1-&gt;4)-beta-D-GlcNAc-(1-&gt;4)-alpha-D-GlcNAc-diphospho-di-trans,poly-cis-dolichol + GDP-alpha-D-mannose = an alpha-D-Man-(1-&gt;3)-beta-D-Man-(1-&gt;4)-beta-D-GlcNAc-(1-&gt;4)-alpha-D-GlcNAc-diphospho-di-trans,poly-cis-dolichol + GDP + H(+)</text>
        <dbReference type="Rhea" id="RHEA:29515"/>
        <dbReference type="Rhea" id="RHEA-COMP:19511"/>
        <dbReference type="Rhea" id="RHEA-COMP:19513"/>
        <dbReference type="ChEBI" id="CHEBI:15378"/>
        <dbReference type="ChEBI" id="CHEBI:57527"/>
        <dbReference type="ChEBI" id="CHEBI:58189"/>
        <dbReference type="ChEBI" id="CHEBI:58472"/>
        <dbReference type="ChEBI" id="CHEBI:132510"/>
        <dbReference type="EC" id="2.4.1.132"/>
    </reaction>
    <physiologicalReaction direction="left-to-right" evidence="10 12">
        <dbReference type="Rhea" id="RHEA:29516"/>
    </physiologicalReaction>
</comment>
<feature type="domain" description="Glycosyl transferase family 1" evidence="13">
    <location>
        <begin position="258"/>
        <end position="457"/>
    </location>
</feature>
<evidence type="ECO:0000256" key="10">
    <source>
        <dbReference type="ARBA" id="ARBA00045103"/>
    </source>
</evidence>
<evidence type="ECO:0000259" key="14">
    <source>
        <dbReference type="Pfam" id="PF13439"/>
    </source>
</evidence>
<evidence type="ECO:0000256" key="7">
    <source>
        <dbReference type="ARBA" id="ARBA00022824"/>
    </source>
</evidence>
<dbReference type="PANTHER" id="PTHR45918:SF1">
    <property type="entry name" value="ALPHA-1,3_1,6-MANNOSYLTRANSFERASE ALG2"/>
    <property type="match status" value="1"/>
</dbReference>
<dbReference type="Gene3D" id="3.40.50.2000">
    <property type="entry name" value="Glycogen Phosphorylase B"/>
    <property type="match status" value="2"/>
</dbReference>
<evidence type="ECO:0000256" key="12">
    <source>
        <dbReference type="RuleBase" id="RU367136"/>
    </source>
</evidence>
<comment type="caution">
    <text evidence="15">The sequence shown here is derived from an EMBL/GenBank/DDBJ whole genome shotgun (WGS) entry which is preliminary data.</text>
</comment>
<dbReference type="InterPro" id="IPR001296">
    <property type="entry name" value="Glyco_trans_1"/>
</dbReference>
<dbReference type="Proteomes" id="UP001388673">
    <property type="component" value="Unassembled WGS sequence"/>
</dbReference>
<comment type="pathway">
    <text evidence="3 12">Protein modification; protein glycosylation.</text>
</comment>
<feature type="transmembrane region" description="Helical" evidence="12">
    <location>
        <begin position="493"/>
        <end position="514"/>
    </location>
</feature>
<comment type="function">
    <text evidence="1 12">Mannosylates Man(2)GlcNAc(2)-dolichol diphosphate and Man(1)GlcNAc(2)-dolichol diphosphate to form Man(3)GlcNAc(2)-dolichol diphosphate.</text>
</comment>
<comment type="similarity">
    <text evidence="12">Belongs to the glycosyltransferase group 1 family.</text>
</comment>
<dbReference type="SUPFAM" id="SSF53756">
    <property type="entry name" value="UDP-Glycosyltransferase/glycogen phosphorylase"/>
    <property type="match status" value="1"/>
</dbReference>
<feature type="domain" description="Glycosyltransferase subfamily 4-like N-terminal" evidence="14">
    <location>
        <begin position="21"/>
        <end position="239"/>
    </location>
</feature>
<sequence>MDVNNAKKKMRIGFIHPDLGIGGAERLVVDAAVALQRRGHDVVMFTSRHDPTRCFPETIDGTLTVHVLGSFLPRTLHPRLPLTIVFSILRSLTLAFLLIFSLLLPGPPTPMNPLSPIEPFDIFFIDQQSVAIPLLRFMSGTRVVFYCHFPDKLLSGGWEINVDAKGQEGMSTVERKTGTGSVSVAKRLYRWPIDKLEEVTTGQSDVVLSNSKFTSRVYARAFPSLAQRSPRVVYPCVDIKAYQPSERKGKGEAKVDDAVKQISSDRPTIVSFNRFEAKKNVGLAIRTYARLGSDKLIPDDQFRRLRLVIGGGYDSEELDNRHTLAELQSLCEELSLSYHTFGESTMPPSNLVQVLFILNFSNAQRTYLLTSPTTRCLLYTPANEHFGIVPIEAMSCGLPVLAADSGGPTETILDLSTSDSGTGILRPPQAEAWAPALASLIVMTGDERSKVKEAARARVKDEFSMEKLGSDLEQAFRDALAMGDLHVYLGDKLIWGGAMLMGTSAVGLALIIWLSG</sequence>
<dbReference type="InterPro" id="IPR028098">
    <property type="entry name" value="Glyco_trans_4-like_N"/>
</dbReference>
<evidence type="ECO:0000256" key="2">
    <source>
        <dbReference type="ARBA" id="ARBA00004586"/>
    </source>
</evidence>
<comment type="catalytic activity">
    <reaction evidence="11 12">
        <text>an alpha-D-Man-(1-&gt;3)-beta-D-Man-(1-&gt;4)-beta-D-GlcNAc-(1-&gt;4)-alpha-D-GlcNAc-diphospho-di-trans,poly-cis-dolichol + GDP-alpha-D-mannose = an alpha-D-Man-(1-&gt;3)-[alpha-D-Man-(1-&gt;6)]-beta-D-Man-(1-&gt;4)-beta-D-GlcNAc-(1-&gt;4)-alpha-D-GlcNAc-diphospho-di-trans,poly-cis-dolichol + GDP + H(+)</text>
        <dbReference type="Rhea" id="RHEA:29519"/>
        <dbReference type="Rhea" id="RHEA-COMP:19513"/>
        <dbReference type="Rhea" id="RHEA-COMP:19515"/>
        <dbReference type="ChEBI" id="CHEBI:15378"/>
        <dbReference type="ChEBI" id="CHEBI:57527"/>
        <dbReference type="ChEBI" id="CHEBI:58189"/>
        <dbReference type="ChEBI" id="CHEBI:132510"/>
        <dbReference type="ChEBI" id="CHEBI:132511"/>
        <dbReference type="EC" id="2.4.1.257"/>
    </reaction>
    <physiologicalReaction direction="left-to-right" evidence="11 12">
        <dbReference type="Rhea" id="RHEA:29520"/>
    </physiologicalReaction>
</comment>
<evidence type="ECO:0000259" key="13">
    <source>
        <dbReference type="Pfam" id="PF00534"/>
    </source>
</evidence>
<dbReference type="GeneID" id="92183177"/>
<evidence type="ECO:0000256" key="1">
    <source>
        <dbReference type="ARBA" id="ARBA00003142"/>
    </source>
</evidence>
<dbReference type="EMBL" id="JBCAWK010000011">
    <property type="protein sequence ID" value="KAK8846831.1"/>
    <property type="molecule type" value="Genomic_DNA"/>
</dbReference>
<evidence type="ECO:0000256" key="8">
    <source>
        <dbReference type="ARBA" id="ARBA00022989"/>
    </source>
</evidence>
<organism evidence="15 16">
    <name type="scientific">Kwoniella newhampshirensis</name>
    <dbReference type="NCBI Taxonomy" id="1651941"/>
    <lineage>
        <taxon>Eukaryota</taxon>
        <taxon>Fungi</taxon>
        <taxon>Dikarya</taxon>
        <taxon>Basidiomycota</taxon>
        <taxon>Agaricomycotina</taxon>
        <taxon>Tremellomycetes</taxon>
        <taxon>Tremellales</taxon>
        <taxon>Cryptococcaceae</taxon>
        <taxon>Kwoniella</taxon>
    </lineage>
</organism>
<keyword evidence="5 12" id="KW-0808">Transferase</keyword>
<dbReference type="AlphaFoldDB" id="A0AAW0YYP4"/>
<evidence type="ECO:0000313" key="15">
    <source>
        <dbReference type="EMBL" id="KAK8846831.1"/>
    </source>
</evidence>
<evidence type="ECO:0000256" key="9">
    <source>
        <dbReference type="ARBA" id="ARBA00023136"/>
    </source>
</evidence>
<dbReference type="EC" id="2.4.1.132" evidence="12"/>
<evidence type="ECO:0000256" key="3">
    <source>
        <dbReference type="ARBA" id="ARBA00004922"/>
    </source>
</evidence>
<evidence type="ECO:0000313" key="16">
    <source>
        <dbReference type="Proteomes" id="UP001388673"/>
    </source>
</evidence>
<gene>
    <name evidence="15" type="ORF">IAR55_005919</name>
</gene>
<dbReference type="InterPro" id="IPR027054">
    <property type="entry name" value="ALG2"/>
</dbReference>
<dbReference type="PANTHER" id="PTHR45918">
    <property type="entry name" value="ALPHA-1,3/1,6-MANNOSYLTRANSFERASE ALG2"/>
    <property type="match status" value="1"/>
</dbReference>
<dbReference type="EC" id="2.4.1.257" evidence="12"/>
<dbReference type="GO" id="GO:0004378">
    <property type="term" value="F:GDP-Man:Man(1)GlcNAc(2)-PP-Dol alpha-1,3-mannosyltransferase activity"/>
    <property type="evidence" value="ECO:0007669"/>
    <property type="project" value="UniProtKB-UniRule"/>
</dbReference>
<name>A0AAW0YYP4_9TREE</name>
<evidence type="ECO:0000256" key="11">
    <source>
        <dbReference type="ARBA" id="ARBA00045104"/>
    </source>
</evidence>
<protein>
    <recommendedName>
        <fullName evidence="12">Alpha-1,3/1,6-mannosyltransferase ALG2</fullName>
        <ecNumber evidence="12">2.4.1.132</ecNumber>
        <ecNumber evidence="12">2.4.1.257</ecNumber>
    </recommendedName>
    <alternativeName>
        <fullName evidence="12">GDP-Man:Man(1)GlcNAc(2)-PP-Dol alpha-1,3-mannosyltransferase</fullName>
    </alternativeName>
</protein>
<reference evidence="15 16" key="1">
    <citation type="journal article" date="2024" name="bioRxiv">
        <title>Comparative genomics of Cryptococcus and Kwoniella reveals pathogenesis evolution and contrasting karyotype dynamics via intercentromeric recombination or chromosome fusion.</title>
        <authorList>
            <person name="Coelho M.A."/>
            <person name="David-Palma M."/>
            <person name="Shea T."/>
            <person name="Bowers K."/>
            <person name="McGinley-Smith S."/>
            <person name="Mohammad A.W."/>
            <person name="Gnirke A."/>
            <person name="Yurkov A.M."/>
            <person name="Nowrousian M."/>
            <person name="Sun S."/>
            <person name="Cuomo C.A."/>
            <person name="Heitman J."/>
        </authorList>
    </citation>
    <scope>NUCLEOTIDE SEQUENCE [LARGE SCALE GENOMIC DNA]</scope>
    <source>
        <strain evidence="15 16">CBS 13917</strain>
    </source>
</reference>
<keyword evidence="8 12" id="KW-1133">Transmembrane helix</keyword>
<dbReference type="GO" id="GO:0005789">
    <property type="term" value="C:endoplasmic reticulum membrane"/>
    <property type="evidence" value="ECO:0007669"/>
    <property type="project" value="UniProtKB-SubCell"/>
</dbReference>
<dbReference type="RefSeq" id="XP_066800781.1">
    <property type="nucleotide sequence ID" value="XM_066949008.1"/>
</dbReference>
<dbReference type="GO" id="GO:0102704">
    <property type="term" value="F:GDP-Man:Man(2)GlcNAc(2)-PP-Dol alpha-1,6-mannosyltransferase activity"/>
    <property type="evidence" value="ECO:0007669"/>
    <property type="project" value="UniProtKB-UniRule"/>
</dbReference>
<evidence type="ECO:0000256" key="6">
    <source>
        <dbReference type="ARBA" id="ARBA00022692"/>
    </source>
</evidence>
<comment type="subcellular location">
    <subcellularLocation>
        <location evidence="2 12">Endoplasmic reticulum membrane</location>
    </subcellularLocation>
</comment>
<evidence type="ECO:0000256" key="4">
    <source>
        <dbReference type="ARBA" id="ARBA00022676"/>
    </source>
</evidence>
<evidence type="ECO:0000256" key="5">
    <source>
        <dbReference type="ARBA" id="ARBA00022679"/>
    </source>
</evidence>
<dbReference type="CDD" id="cd03805">
    <property type="entry name" value="GT4_ALG2-like"/>
    <property type="match status" value="1"/>
</dbReference>
<dbReference type="Pfam" id="PF00534">
    <property type="entry name" value="Glycos_transf_1"/>
    <property type="match status" value="1"/>
</dbReference>
<keyword evidence="9 12" id="KW-0472">Membrane</keyword>
<accession>A0AAW0YYP4</accession>
<dbReference type="KEGG" id="kne:92183177"/>
<keyword evidence="7 12" id="KW-0256">Endoplasmic reticulum</keyword>
<keyword evidence="6 12" id="KW-0812">Transmembrane</keyword>
<dbReference type="Pfam" id="PF13439">
    <property type="entry name" value="Glyco_transf_4"/>
    <property type="match status" value="1"/>
</dbReference>
<proteinExistence type="inferred from homology"/>